<dbReference type="InterPro" id="IPR008030">
    <property type="entry name" value="NmrA-like"/>
</dbReference>
<accession>G9MV12</accession>
<dbReference type="InParanoid" id="G9MV12"/>
<dbReference type="Proteomes" id="UP000007115">
    <property type="component" value="Unassembled WGS sequence"/>
</dbReference>
<keyword evidence="2" id="KW-0521">NADP</keyword>
<dbReference type="RefSeq" id="XP_013955930.1">
    <property type="nucleotide sequence ID" value="XM_014100455.1"/>
</dbReference>
<comment type="caution">
    <text evidence="4">The sequence shown here is derived from an EMBL/GenBank/DDBJ whole genome shotgun (WGS) entry which is preliminary data.</text>
</comment>
<dbReference type="InterPro" id="IPR036291">
    <property type="entry name" value="NAD(P)-bd_dom_sf"/>
</dbReference>
<gene>
    <name evidence="4" type="ORF">TRIVIDRAFT_191969</name>
</gene>
<dbReference type="GeneID" id="25789598"/>
<dbReference type="Gene3D" id="3.40.50.720">
    <property type="entry name" value="NAD(P)-binding Rossmann-like Domain"/>
    <property type="match status" value="1"/>
</dbReference>
<evidence type="ECO:0000313" key="4">
    <source>
        <dbReference type="EMBL" id="EHK21736.1"/>
    </source>
</evidence>
<evidence type="ECO:0000259" key="3">
    <source>
        <dbReference type="Pfam" id="PF05368"/>
    </source>
</evidence>
<feature type="domain" description="NmrA-like" evidence="3">
    <location>
        <begin position="2"/>
        <end position="141"/>
    </location>
</feature>
<dbReference type="OMA" id="RPYWIET"/>
<reference evidence="4 5" key="1">
    <citation type="journal article" date="2011" name="Genome Biol.">
        <title>Comparative genome sequence analysis underscores mycoparasitism as the ancestral life style of Trichoderma.</title>
        <authorList>
            <person name="Kubicek C.P."/>
            <person name="Herrera-Estrella A."/>
            <person name="Seidl-Seiboth V."/>
            <person name="Martinez D.A."/>
            <person name="Druzhinina I.S."/>
            <person name="Thon M."/>
            <person name="Zeilinger S."/>
            <person name="Casas-Flores S."/>
            <person name="Horwitz B.A."/>
            <person name="Mukherjee P.K."/>
            <person name="Mukherjee M."/>
            <person name="Kredics L."/>
            <person name="Alcaraz L.D."/>
            <person name="Aerts A."/>
            <person name="Antal Z."/>
            <person name="Atanasova L."/>
            <person name="Cervantes-Badillo M.G."/>
            <person name="Challacombe J."/>
            <person name="Chertkov O."/>
            <person name="McCluskey K."/>
            <person name="Coulpier F."/>
            <person name="Deshpande N."/>
            <person name="von Doehren H."/>
            <person name="Ebbole D.J."/>
            <person name="Esquivel-Naranjo E.U."/>
            <person name="Fekete E."/>
            <person name="Flipphi M."/>
            <person name="Glaser F."/>
            <person name="Gomez-Rodriguez E.Y."/>
            <person name="Gruber S."/>
            <person name="Han C."/>
            <person name="Henrissat B."/>
            <person name="Hermosa R."/>
            <person name="Hernandez-Onate M."/>
            <person name="Karaffa L."/>
            <person name="Kosti I."/>
            <person name="Le Crom S."/>
            <person name="Lindquist E."/>
            <person name="Lucas S."/>
            <person name="Luebeck M."/>
            <person name="Luebeck P.S."/>
            <person name="Margeot A."/>
            <person name="Metz B."/>
            <person name="Misra M."/>
            <person name="Nevalainen H."/>
            <person name="Omann M."/>
            <person name="Packer N."/>
            <person name="Perrone G."/>
            <person name="Uresti-Rivera E.E."/>
            <person name="Salamov A."/>
            <person name="Schmoll M."/>
            <person name="Seiboth B."/>
            <person name="Shapiro H."/>
            <person name="Sukno S."/>
            <person name="Tamayo-Ramos J.A."/>
            <person name="Tisch D."/>
            <person name="Wiest A."/>
            <person name="Wilkinson H.H."/>
            <person name="Zhang M."/>
            <person name="Coutinho P.M."/>
            <person name="Kenerley C.M."/>
            <person name="Monte E."/>
            <person name="Baker S.E."/>
            <person name="Grigoriev I.V."/>
        </authorList>
    </citation>
    <scope>NUCLEOTIDE SEQUENCE [LARGE SCALE GENOMIC DNA]</scope>
    <source>
        <strain evidence="5">Gv29-8 / FGSC 10586</strain>
    </source>
</reference>
<dbReference type="PANTHER" id="PTHR42748">
    <property type="entry name" value="NITROGEN METABOLITE REPRESSION PROTEIN NMRA FAMILY MEMBER"/>
    <property type="match status" value="1"/>
</dbReference>
<evidence type="ECO:0000256" key="1">
    <source>
        <dbReference type="ARBA" id="ARBA00006328"/>
    </source>
</evidence>
<sequence length="271" mass="29916">MTKIATVVGATGNQGAAVIAALKQHGGYKIREVGRRPESNSAKALRKQGVEIVEADMSHYASLVSAFVGSHFIFSVTDFFELLVANKGANKAMDIKVQQGKNLANAGEATPTLEHYIWSDLTGALTKSGGKMKVPPHYDSKDITTFMLIGWYSMNFTFPSFKPTLLECAGRYVLIGDFVPSKFNYLTIGDIRKNLVPFVKAVLAKAEMKNGVMVVALIGTFNVQDMLQRLAYIRGKEFHFIKIDSGTYYKLFPLWAEKGGLMMQYMQAMGD</sequence>
<dbReference type="STRING" id="413071.G9MV12"/>
<dbReference type="AlphaFoldDB" id="G9MV12"/>
<protein>
    <recommendedName>
        <fullName evidence="3">NmrA-like domain-containing protein</fullName>
    </recommendedName>
</protein>
<dbReference type="PANTHER" id="PTHR42748:SF28">
    <property type="entry name" value="NMRA-LIKE DOMAIN-CONTAINING PROTEIN"/>
    <property type="match status" value="1"/>
</dbReference>
<dbReference type="InterPro" id="IPR051164">
    <property type="entry name" value="NmrA-like_oxidored"/>
</dbReference>
<dbReference type="VEuPathDB" id="FungiDB:TRIVIDRAFT_191969"/>
<dbReference type="OrthoDB" id="300709at2759"/>
<evidence type="ECO:0000256" key="2">
    <source>
        <dbReference type="ARBA" id="ARBA00022857"/>
    </source>
</evidence>
<dbReference type="SUPFAM" id="SSF51735">
    <property type="entry name" value="NAD(P)-binding Rossmann-fold domains"/>
    <property type="match status" value="1"/>
</dbReference>
<dbReference type="eggNOG" id="KOG4169">
    <property type="taxonomic scope" value="Eukaryota"/>
</dbReference>
<organism evidence="4 5">
    <name type="scientific">Hypocrea virens (strain Gv29-8 / FGSC 10586)</name>
    <name type="common">Gliocladium virens</name>
    <name type="synonym">Trichoderma virens</name>
    <dbReference type="NCBI Taxonomy" id="413071"/>
    <lineage>
        <taxon>Eukaryota</taxon>
        <taxon>Fungi</taxon>
        <taxon>Dikarya</taxon>
        <taxon>Ascomycota</taxon>
        <taxon>Pezizomycotina</taxon>
        <taxon>Sordariomycetes</taxon>
        <taxon>Hypocreomycetidae</taxon>
        <taxon>Hypocreales</taxon>
        <taxon>Hypocreaceae</taxon>
        <taxon>Trichoderma</taxon>
    </lineage>
</organism>
<dbReference type="Pfam" id="PF05368">
    <property type="entry name" value="NmrA"/>
    <property type="match status" value="1"/>
</dbReference>
<dbReference type="HOGENOM" id="CLU_007383_8_6_1"/>
<dbReference type="GO" id="GO:0005634">
    <property type="term" value="C:nucleus"/>
    <property type="evidence" value="ECO:0007669"/>
    <property type="project" value="TreeGrafter"/>
</dbReference>
<name>G9MV12_HYPVG</name>
<keyword evidence="5" id="KW-1185">Reference proteome</keyword>
<dbReference type="Gene3D" id="3.90.25.10">
    <property type="entry name" value="UDP-galactose 4-epimerase, domain 1"/>
    <property type="match status" value="1"/>
</dbReference>
<dbReference type="EMBL" id="ABDF02000065">
    <property type="protein sequence ID" value="EHK21736.1"/>
    <property type="molecule type" value="Genomic_DNA"/>
</dbReference>
<proteinExistence type="inferred from homology"/>
<evidence type="ECO:0000313" key="5">
    <source>
        <dbReference type="Proteomes" id="UP000007115"/>
    </source>
</evidence>
<comment type="similarity">
    <text evidence="1">Belongs to the NmrA-type oxidoreductase family.</text>
</comment>